<keyword evidence="1" id="KW-0347">Helicase</keyword>
<sequence>MTPHQLPAGRTSHSRFVIPLELMENNTCGIKQGTHLAELMQHVRLIIWDEASMTQRYAFETLDKTFCQLFQMLKDQRCWLWVMGNYQLKKKESKDEPTWIEIPEEFLIKSWTSPIEQIVVETSPDFTSRQSDDDYLKERAILTPRNDDADAINENMFKKLGGAPVTYNSVEKICKASTNIADLHDLYPVKFLNSLNFPGMPPMPSA</sequence>
<keyword evidence="4" id="KW-1185">Reference proteome</keyword>
<organism evidence="3 4">
    <name type="scientific">Tanacetum coccineum</name>
    <dbReference type="NCBI Taxonomy" id="301880"/>
    <lineage>
        <taxon>Eukaryota</taxon>
        <taxon>Viridiplantae</taxon>
        <taxon>Streptophyta</taxon>
        <taxon>Embryophyta</taxon>
        <taxon>Tracheophyta</taxon>
        <taxon>Spermatophyta</taxon>
        <taxon>Magnoliopsida</taxon>
        <taxon>eudicotyledons</taxon>
        <taxon>Gunneridae</taxon>
        <taxon>Pentapetalae</taxon>
        <taxon>asterids</taxon>
        <taxon>campanulids</taxon>
        <taxon>Asterales</taxon>
        <taxon>Asteraceae</taxon>
        <taxon>Asteroideae</taxon>
        <taxon>Anthemideae</taxon>
        <taxon>Anthemidinae</taxon>
        <taxon>Tanacetum</taxon>
    </lineage>
</organism>
<dbReference type="Proteomes" id="UP001151760">
    <property type="component" value="Unassembled WGS sequence"/>
</dbReference>
<evidence type="ECO:0000256" key="1">
    <source>
        <dbReference type="RuleBase" id="RU363044"/>
    </source>
</evidence>
<keyword evidence="1" id="KW-0227">DNA damage</keyword>
<name>A0ABQ5J6X5_9ASTR</name>
<dbReference type="PANTHER" id="PTHR10492">
    <property type="match status" value="1"/>
</dbReference>
<keyword evidence="1" id="KW-0547">Nucleotide-binding</keyword>
<feature type="domain" description="DNA helicase Pif1-like DEAD-box helicase" evidence="2">
    <location>
        <begin position="5"/>
        <end position="74"/>
    </location>
</feature>
<comment type="cofactor">
    <cofactor evidence="1">
        <name>Mg(2+)</name>
        <dbReference type="ChEBI" id="CHEBI:18420"/>
    </cofactor>
</comment>
<reference evidence="3" key="1">
    <citation type="journal article" date="2022" name="Int. J. Mol. Sci.">
        <title>Draft Genome of Tanacetum Coccineum: Genomic Comparison of Closely Related Tanacetum-Family Plants.</title>
        <authorList>
            <person name="Yamashiro T."/>
            <person name="Shiraishi A."/>
            <person name="Nakayama K."/>
            <person name="Satake H."/>
        </authorList>
    </citation>
    <scope>NUCLEOTIDE SEQUENCE</scope>
</reference>
<keyword evidence="1" id="KW-0378">Hydrolase</keyword>
<proteinExistence type="inferred from homology"/>
<keyword evidence="1" id="KW-0067">ATP-binding</keyword>
<comment type="catalytic activity">
    <reaction evidence="1">
        <text>ATP + H2O = ADP + phosphate + H(+)</text>
        <dbReference type="Rhea" id="RHEA:13065"/>
        <dbReference type="ChEBI" id="CHEBI:15377"/>
        <dbReference type="ChEBI" id="CHEBI:15378"/>
        <dbReference type="ChEBI" id="CHEBI:30616"/>
        <dbReference type="ChEBI" id="CHEBI:43474"/>
        <dbReference type="ChEBI" id="CHEBI:456216"/>
        <dbReference type="EC" id="5.6.2.3"/>
    </reaction>
</comment>
<evidence type="ECO:0000313" key="3">
    <source>
        <dbReference type="EMBL" id="GJU07765.1"/>
    </source>
</evidence>
<dbReference type="InterPro" id="IPR010285">
    <property type="entry name" value="DNA_helicase_pif1-like_DEAD"/>
</dbReference>
<dbReference type="Gene3D" id="3.40.50.300">
    <property type="entry name" value="P-loop containing nucleotide triphosphate hydrolases"/>
    <property type="match status" value="1"/>
</dbReference>
<dbReference type="InterPro" id="IPR027417">
    <property type="entry name" value="P-loop_NTPase"/>
</dbReference>
<dbReference type="Pfam" id="PF05970">
    <property type="entry name" value="PIF1"/>
    <property type="match status" value="1"/>
</dbReference>
<keyword evidence="1" id="KW-0234">DNA repair</keyword>
<protein>
    <recommendedName>
        <fullName evidence="1">ATP-dependent DNA helicase</fullName>
        <ecNumber evidence="1">5.6.2.3</ecNumber>
    </recommendedName>
</protein>
<keyword evidence="1" id="KW-0233">DNA recombination</keyword>
<dbReference type="PANTHER" id="PTHR10492:SF57">
    <property type="entry name" value="ATP-DEPENDENT DNA HELICASE"/>
    <property type="match status" value="1"/>
</dbReference>
<evidence type="ECO:0000313" key="4">
    <source>
        <dbReference type="Proteomes" id="UP001151760"/>
    </source>
</evidence>
<dbReference type="EMBL" id="BQNB010021570">
    <property type="protein sequence ID" value="GJU07765.1"/>
    <property type="molecule type" value="Genomic_DNA"/>
</dbReference>
<dbReference type="EC" id="5.6.2.3" evidence="1"/>
<comment type="caution">
    <text evidence="3">The sequence shown here is derived from an EMBL/GenBank/DDBJ whole genome shotgun (WGS) entry which is preliminary data.</text>
</comment>
<gene>
    <name evidence="3" type="ORF">Tco_1124195</name>
</gene>
<comment type="similarity">
    <text evidence="1">Belongs to the helicase family.</text>
</comment>
<accession>A0ABQ5J6X5</accession>
<evidence type="ECO:0000259" key="2">
    <source>
        <dbReference type="Pfam" id="PF05970"/>
    </source>
</evidence>
<reference evidence="3" key="2">
    <citation type="submission" date="2022-01" db="EMBL/GenBank/DDBJ databases">
        <authorList>
            <person name="Yamashiro T."/>
            <person name="Shiraishi A."/>
            <person name="Satake H."/>
            <person name="Nakayama K."/>
        </authorList>
    </citation>
    <scope>NUCLEOTIDE SEQUENCE</scope>
</reference>